<keyword evidence="2" id="KW-1185">Reference proteome</keyword>
<comment type="caution">
    <text evidence="1">The sequence shown here is derived from an EMBL/GenBank/DDBJ whole genome shotgun (WGS) entry which is preliminary data.</text>
</comment>
<evidence type="ECO:0000313" key="1">
    <source>
        <dbReference type="EMBL" id="PIO42297.1"/>
    </source>
</evidence>
<dbReference type="AlphaFoldDB" id="A0A2N9VS29"/>
<name>A0A2N9VS29_9HYPH</name>
<dbReference type="OrthoDB" id="7846470at2"/>
<proteinExistence type="predicted"/>
<dbReference type="Proteomes" id="UP000232163">
    <property type="component" value="Unassembled WGS sequence"/>
</dbReference>
<organism evidence="1 2">
    <name type="scientific">Phyllobacterium zundukense</name>
    <dbReference type="NCBI Taxonomy" id="1867719"/>
    <lineage>
        <taxon>Bacteria</taxon>
        <taxon>Pseudomonadati</taxon>
        <taxon>Pseudomonadota</taxon>
        <taxon>Alphaproteobacteria</taxon>
        <taxon>Hyphomicrobiales</taxon>
        <taxon>Phyllobacteriaceae</taxon>
        <taxon>Phyllobacterium</taxon>
    </lineage>
</organism>
<dbReference type="KEGG" id="pht:BLM14_14600"/>
<dbReference type="EMBL" id="MZMT01000053">
    <property type="protein sequence ID" value="PIO42297.1"/>
    <property type="molecule type" value="Genomic_DNA"/>
</dbReference>
<sequence>MSRINEVLMLVGRLNYTWTNTESLFIYLIAHLLNTNKEAATVIFLTLNTTRARIDLLERLAKIRSTAPETKEAVLKITGRMTREQRLRNKYNHCIYSFDETGHNASTQLMRIVDMNDNLKYGKVEALDDAEMLRIQATIDAVTDVNKSIWAFIKLKNISV</sequence>
<gene>
    <name evidence="1" type="ORF">B5P45_25060</name>
</gene>
<protein>
    <submittedName>
        <fullName evidence="1">Uncharacterized protein</fullName>
    </submittedName>
</protein>
<evidence type="ECO:0000313" key="2">
    <source>
        <dbReference type="Proteomes" id="UP000232163"/>
    </source>
</evidence>
<accession>A0A2N9VS29</accession>
<dbReference type="RefSeq" id="WP_100000099.1">
    <property type="nucleotide sequence ID" value="NZ_CP017940.1"/>
</dbReference>
<reference evidence="1 2" key="1">
    <citation type="journal article" date="2017" name="Int J Environ Stud">
        <title>Does the Miocene-Pliocene relict legume Oxytropis triphylla form nitrogen-fixing nodules with a combination of bacterial strains?</title>
        <authorList>
            <person name="Safronova V."/>
            <person name="Belimov A."/>
            <person name="Sazanova A."/>
            <person name="Kuznetsova I."/>
            <person name="Popova J."/>
            <person name="Andronov E."/>
            <person name="Verkhozina A."/>
            <person name="Tikhonovich I."/>
        </authorList>
    </citation>
    <scope>NUCLEOTIDE SEQUENCE [LARGE SCALE GENOMIC DNA]</scope>
    <source>
        <strain evidence="1 2">Tri-38</strain>
    </source>
</reference>